<dbReference type="GO" id="GO:0006574">
    <property type="term" value="P:L-valine catabolic process"/>
    <property type="evidence" value="ECO:0007669"/>
    <property type="project" value="TreeGrafter"/>
</dbReference>
<evidence type="ECO:0000256" key="2">
    <source>
        <dbReference type="ARBA" id="ARBA00011915"/>
    </source>
</evidence>
<protein>
    <recommendedName>
        <fullName evidence="2">3-hydroxyisobutyryl-CoA hydrolase</fullName>
        <ecNumber evidence="2">3.1.2.4</ecNumber>
    </recommendedName>
</protein>
<dbReference type="InterPro" id="IPR032259">
    <property type="entry name" value="HIBYL-CoA-H"/>
</dbReference>
<dbReference type="GO" id="GO:0016853">
    <property type="term" value="F:isomerase activity"/>
    <property type="evidence" value="ECO:0007669"/>
    <property type="project" value="UniProtKB-KW"/>
</dbReference>
<dbReference type="RefSeq" id="WP_134520882.1">
    <property type="nucleotide sequence ID" value="NZ_SOHE01000078.1"/>
</dbReference>
<dbReference type="Pfam" id="PF16113">
    <property type="entry name" value="ECH_2"/>
    <property type="match status" value="1"/>
</dbReference>
<reference evidence="5 6" key="1">
    <citation type="submission" date="2019-03" db="EMBL/GenBank/DDBJ databases">
        <title>Genomics of glacier-inhabiting Cryobacterium strains.</title>
        <authorList>
            <person name="Liu Q."/>
            <person name="Xin Y.-H."/>
        </authorList>
    </citation>
    <scope>NUCLEOTIDE SEQUENCE [LARGE SCALE GENOMIC DNA]</scope>
    <source>
        <strain evidence="5 6">Hh14</strain>
    </source>
</reference>
<feature type="domain" description="Enoyl-CoA hydratase/isomerase" evidence="4">
    <location>
        <begin position="25"/>
        <end position="346"/>
    </location>
</feature>
<keyword evidence="5" id="KW-0413">Isomerase</keyword>
<comment type="catalytic activity">
    <reaction evidence="1">
        <text>3-hydroxy-2-methylpropanoyl-CoA + H2O = 3-hydroxy-2-methylpropanoate + CoA + H(+)</text>
        <dbReference type="Rhea" id="RHEA:20888"/>
        <dbReference type="ChEBI" id="CHEBI:11805"/>
        <dbReference type="ChEBI" id="CHEBI:15377"/>
        <dbReference type="ChEBI" id="CHEBI:15378"/>
        <dbReference type="ChEBI" id="CHEBI:57287"/>
        <dbReference type="ChEBI" id="CHEBI:57340"/>
        <dbReference type="EC" id="3.1.2.4"/>
    </reaction>
</comment>
<proteinExistence type="predicted"/>
<dbReference type="PANTHER" id="PTHR43176:SF3">
    <property type="entry name" value="3-HYDROXYISOBUTYRYL-COA HYDROLASE, MITOCHONDRIAL"/>
    <property type="match status" value="1"/>
</dbReference>
<dbReference type="PANTHER" id="PTHR43176">
    <property type="entry name" value="3-HYDROXYISOBUTYRYL-COA HYDROLASE-RELATED"/>
    <property type="match status" value="1"/>
</dbReference>
<dbReference type="InterPro" id="IPR045004">
    <property type="entry name" value="ECH_dom"/>
</dbReference>
<keyword evidence="6" id="KW-1185">Reference proteome</keyword>
<dbReference type="GO" id="GO:0005829">
    <property type="term" value="C:cytosol"/>
    <property type="evidence" value="ECO:0007669"/>
    <property type="project" value="TreeGrafter"/>
</dbReference>
<comment type="caution">
    <text evidence="5">The sequence shown here is derived from an EMBL/GenBank/DDBJ whole genome shotgun (WGS) entry which is preliminary data.</text>
</comment>
<gene>
    <name evidence="5" type="ORF">E3T55_17805</name>
</gene>
<dbReference type="SUPFAM" id="SSF52096">
    <property type="entry name" value="ClpP/crotonase"/>
    <property type="match status" value="1"/>
</dbReference>
<organism evidence="5 6">
    <name type="scientific">Cryobacterium frigoriphilum</name>
    <dbReference type="NCBI Taxonomy" id="1259150"/>
    <lineage>
        <taxon>Bacteria</taxon>
        <taxon>Bacillati</taxon>
        <taxon>Actinomycetota</taxon>
        <taxon>Actinomycetes</taxon>
        <taxon>Micrococcales</taxon>
        <taxon>Microbacteriaceae</taxon>
        <taxon>Cryobacterium</taxon>
    </lineage>
</organism>
<name>A0A4R8ZUH3_9MICO</name>
<evidence type="ECO:0000313" key="5">
    <source>
        <dbReference type="EMBL" id="TFD45965.1"/>
    </source>
</evidence>
<evidence type="ECO:0000259" key="4">
    <source>
        <dbReference type="Pfam" id="PF16113"/>
    </source>
</evidence>
<dbReference type="Proteomes" id="UP000297447">
    <property type="component" value="Unassembled WGS sequence"/>
</dbReference>
<dbReference type="EMBL" id="SOHE01000078">
    <property type="protein sequence ID" value="TFD45965.1"/>
    <property type="molecule type" value="Genomic_DNA"/>
</dbReference>
<dbReference type="EC" id="3.1.2.4" evidence="2"/>
<evidence type="ECO:0000256" key="1">
    <source>
        <dbReference type="ARBA" id="ARBA00001709"/>
    </source>
</evidence>
<accession>A0A4R8ZUH3</accession>
<dbReference type="CDD" id="cd06558">
    <property type="entry name" value="crotonase-like"/>
    <property type="match status" value="1"/>
</dbReference>
<dbReference type="OrthoDB" id="9790967at2"/>
<dbReference type="InterPro" id="IPR029045">
    <property type="entry name" value="ClpP/crotonase-like_dom_sf"/>
</dbReference>
<keyword evidence="3" id="KW-0378">Hydrolase</keyword>
<dbReference type="NCBIfam" id="NF004127">
    <property type="entry name" value="PRK05617.1"/>
    <property type="match status" value="1"/>
</dbReference>
<dbReference type="GO" id="GO:0003860">
    <property type="term" value="F:3-hydroxyisobutyryl-CoA hydrolase activity"/>
    <property type="evidence" value="ECO:0007669"/>
    <property type="project" value="UniProtKB-EC"/>
</dbReference>
<evidence type="ECO:0000256" key="3">
    <source>
        <dbReference type="ARBA" id="ARBA00022801"/>
    </source>
</evidence>
<evidence type="ECO:0000313" key="6">
    <source>
        <dbReference type="Proteomes" id="UP000297447"/>
    </source>
</evidence>
<dbReference type="AlphaFoldDB" id="A0A4R8ZUH3"/>
<sequence length="368" mass="38590">MTALAPAEPEVYLGPEVLFARTGQVGHITLNRPRAINALTHGMVTAIQSMLDDWADDPQIRTVLLTGSGDRGLCAGGDILSLYRDATTGDGSAAAAFFQDEYRLNANISRYAKPFVAIMDGLVLGGGIGLSAHGSHRVVTERSSLGMPETGIGFVPDVGGTWLLSHAPGELGTFLALTAGFVRAADAITLGLADSFITSDRIEQLVALLATTDAAPAIAALAQAAPASRLTAQRPWIDHAFEADSVAAIIDRLNTLATDEARAAAEAMGAKSPTALAVTLAALRSAAHLPSLEAALEQEFRVSVRAHRSHDFSEGVRAQVVDKDRQPRWSPPTLDGVMPATIAGYFAPLQQGEPRLTFSAHIPGPSAF</sequence>
<dbReference type="Gene3D" id="3.90.226.10">
    <property type="entry name" value="2-enoyl-CoA Hydratase, Chain A, domain 1"/>
    <property type="match status" value="1"/>
</dbReference>